<accession>A0ABU3Q0W2</accession>
<keyword evidence="2" id="KW-1133">Transmembrane helix</keyword>
<dbReference type="Proteomes" id="UP001268542">
    <property type="component" value="Unassembled WGS sequence"/>
</dbReference>
<dbReference type="EMBL" id="JAVYII010000010">
    <property type="protein sequence ID" value="MDT9595145.1"/>
    <property type="molecule type" value="Genomic_DNA"/>
</dbReference>
<organism evidence="4 5">
    <name type="scientific">Nocardioides imazamoxiresistens</name>
    <dbReference type="NCBI Taxonomy" id="3231893"/>
    <lineage>
        <taxon>Bacteria</taxon>
        <taxon>Bacillati</taxon>
        <taxon>Actinomycetota</taxon>
        <taxon>Actinomycetes</taxon>
        <taxon>Propionibacteriales</taxon>
        <taxon>Nocardioidaceae</taxon>
        <taxon>Nocardioides</taxon>
    </lineage>
</organism>
<comment type="caution">
    <text evidence="4">The sequence shown here is derived from an EMBL/GenBank/DDBJ whole genome shotgun (WGS) entry which is preliminary data.</text>
</comment>
<keyword evidence="5" id="KW-1185">Reference proteome</keyword>
<reference evidence="4 5" key="1">
    <citation type="submission" date="2023-08" db="EMBL/GenBank/DDBJ databases">
        <title>Nocardioides seae sp. nov., a bacterium isolated from a soil.</title>
        <authorList>
            <person name="Wang X."/>
        </authorList>
    </citation>
    <scope>NUCLEOTIDE SEQUENCE [LARGE SCALE GENOMIC DNA]</scope>
    <source>
        <strain evidence="4 5">YZH12</strain>
    </source>
</reference>
<protein>
    <submittedName>
        <fullName evidence="4">Uncharacterized protein</fullName>
    </submittedName>
</protein>
<name>A0ABU3Q0W2_9ACTN</name>
<feature type="transmembrane region" description="Helical" evidence="2">
    <location>
        <begin position="399"/>
        <end position="419"/>
    </location>
</feature>
<keyword evidence="3" id="KW-0732">Signal</keyword>
<feature type="chain" id="PRO_5046983472" evidence="3">
    <location>
        <begin position="31"/>
        <end position="425"/>
    </location>
</feature>
<evidence type="ECO:0000256" key="1">
    <source>
        <dbReference type="SAM" id="MobiDB-lite"/>
    </source>
</evidence>
<dbReference type="RefSeq" id="WP_315735599.1">
    <property type="nucleotide sequence ID" value="NZ_JAVYII010000010.1"/>
</dbReference>
<evidence type="ECO:0000313" key="4">
    <source>
        <dbReference type="EMBL" id="MDT9595145.1"/>
    </source>
</evidence>
<keyword evidence="2" id="KW-0472">Membrane</keyword>
<keyword evidence="2" id="KW-0812">Transmembrane</keyword>
<feature type="signal peptide" evidence="3">
    <location>
        <begin position="1"/>
        <end position="30"/>
    </location>
</feature>
<sequence>MPVLRPLLALALLAAGAVTGVTGPAGPAGAQEAAGGALGLPTDVTRVAGTDPGAPTTLPAGWSRTELPGSAGSRYFSYTRAVAGSGVLVTAAGPGADATSAEAFRIEITTTDGTTCSSQSASRSEGDLGLVVATTTAGDVDPETETETDASCREAESLRITLSRSSSVETATDSDVWFRVVEEAPVDDVSDLPPAEERASVGPVDVGGEAQDEQGGTDVSTAPLVDTGIWRGTVPADGQTAYRVRLDFGQTLYAEAVSPAVDAELAADLGYDTRLRAEVLSPQLSSATTSSSGDNLGTDPASARAAAGPVQYLNRYEVSPAPSRPGEFVVVVSLDAGEDVDLDEVPYTLRLRVDGDAAAAPAYASTPPFVIAEGERADGIELGVPGAEDEAGRSVVRTVAGAGLVAGGLAALLAGVVLLRRQTSR</sequence>
<evidence type="ECO:0000256" key="3">
    <source>
        <dbReference type="SAM" id="SignalP"/>
    </source>
</evidence>
<gene>
    <name evidence="4" type="ORF">RDV89_18805</name>
</gene>
<proteinExistence type="predicted"/>
<feature type="region of interest" description="Disordered" evidence="1">
    <location>
        <begin position="189"/>
        <end position="223"/>
    </location>
</feature>
<evidence type="ECO:0000256" key="2">
    <source>
        <dbReference type="SAM" id="Phobius"/>
    </source>
</evidence>
<evidence type="ECO:0000313" key="5">
    <source>
        <dbReference type="Proteomes" id="UP001268542"/>
    </source>
</evidence>